<proteinExistence type="predicted"/>
<gene>
    <name evidence="4" type="ORF">BFJ63_vAg17990</name>
</gene>
<dbReference type="InterPro" id="IPR055509">
    <property type="entry name" value="DUF7082"/>
</dbReference>
<dbReference type="GO" id="GO:0005634">
    <property type="term" value="C:nucleus"/>
    <property type="evidence" value="ECO:0007669"/>
    <property type="project" value="TreeGrafter"/>
</dbReference>
<reference evidence="4 5" key="1">
    <citation type="submission" date="2016-12" db="EMBL/GenBank/DDBJ databases">
        <title>Draft genome sequence of Fusarium oxysporum causing rot on Narcissus.</title>
        <authorList>
            <person name="Armitage A.D."/>
            <person name="Taylor A."/>
            <person name="Clarkson J.P."/>
            <person name="Harrison R.J."/>
            <person name="Jackson A.C."/>
        </authorList>
    </citation>
    <scope>NUCLEOTIDE SEQUENCE [LARGE SCALE GENOMIC DNA]</scope>
    <source>
        <strain evidence="4 5">N139</strain>
    </source>
</reference>
<evidence type="ECO:0000313" key="5">
    <source>
        <dbReference type="Proteomes" id="UP000290540"/>
    </source>
</evidence>
<feature type="compositionally biased region" description="Basic and acidic residues" evidence="2">
    <location>
        <begin position="359"/>
        <end position="374"/>
    </location>
</feature>
<evidence type="ECO:0000313" key="4">
    <source>
        <dbReference type="EMBL" id="RYC79132.1"/>
    </source>
</evidence>
<dbReference type="AlphaFoldDB" id="A0A4Q2UYF3"/>
<sequence>MTSTDQDLPNGLSTHTFTEVDIASQLMSHYITQGYDDQERAPVSVPCDYEDTSAPDQYTEQPTPHLSHNICNDVSQGETGSPTSNDMDNYPFKCGQLGCGHAFSDEAHQHQHQNKCKLVLEVLDWRKSMTENWTTEEQANSRRIVLFHRIQTYSQVKAICQPVSIKERIINYICISCIWWAEKGECYVTSVDIIRLLEQLIVPSNCFSVKEKNLIHCELEKLHPQIVHKTKPDTQEFFKIIMGFSDPKALSTGEDVKVFPWENLDSALENIIRSYMVLSRLTATAPNAGSGQRELATPEIETLTDDYPNTLCVTPLQDPMPPEGNAHQDGSQSRHVSVCQLPTQKNFPTLTSNVQLDSNSEHARTHGESTPRAKADKKKKGQRNNVVLVCPFCMKTFNGRHRKRNHERHWRTHTRERPYKCMWESCGKHYSRPDHMKRHANMCDHKSVALVTNDGVSESTSKFPNRGQLAPDSNPPSLQNELDLPGTLIQDESDTEIVEDEIVVCLRKEKDQHKHNALRLSLDKQTDGVYDTYQNTEEQARGSKLSAKIDDWGHPIADGTVTIYNKNTLLTNFDRGTQYDIPVRDLCPEVQNVLDRIYENLLQVDITQQEDEAEAEHIDIKRRIRATTQRNTSCSENTDAQQCRCHEETHSTIDKLQSILPESKGLDLIRISAHELKNILEMAQDILSKPINHIKVFLVSRQGLGAHRDPWHNRGTP</sequence>
<evidence type="ECO:0000256" key="2">
    <source>
        <dbReference type="SAM" id="MobiDB-lite"/>
    </source>
</evidence>
<protein>
    <recommendedName>
        <fullName evidence="3">C2H2-type domain-containing protein</fullName>
    </recommendedName>
</protein>
<dbReference type="Pfam" id="PF23305">
    <property type="entry name" value="DUF7082"/>
    <property type="match status" value="1"/>
</dbReference>
<comment type="caution">
    <text evidence="4">The sequence shown here is derived from an EMBL/GenBank/DDBJ whole genome shotgun (WGS) entry which is preliminary data.</text>
</comment>
<feature type="compositionally biased region" description="Polar residues" evidence="2">
    <location>
        <begin position="54"/>
        <end position="84"/>
    </location>
</feature>
<feature type="domain" description="C2H2-type" evidence="3">
    <location>
        <begin position="388"/>
        <end position="418"/>
    </location>
</feature>
<dbReference type="EMBL" id="MQTW01000765">
    <property type="protein sequence ID" value="RYC79132.1"/>
    <property type="molecule type" value="Genomic_DNA"/>
</dbReference>
<dbReference type="InterPro" id="IPR013087">
    <property type="entry name" value="Znf_C2H2_type"/>
</dbReference>
<dbReference type="SMART" id="SM00355">
    <property type="entry name" value="ZnF_C2H2"/>
    <property type="match status" value="3"/>
</dbReference>
<feature type="region of interest" description="Disordered" evidence="2">
    <location>
        <begin position="356"/>
        <end position="382"/>
    </location>
</feature>
<dbReference type="PROSITE" id="PS50157">
    <property type="entry name" value="ZINC_FINGER_C2H2_2"/>
    <property type="match status" value="2"/>
</dbReference>
<dbReference type="InterPro" id="IPR036236">
    <property type="entry name" value="Znf_C2H2_sf"/>
</dbReference>
<organism evidence="4 5">
    <name type="scientific">Fusarium oxysporum f. sp. narcissi</name>
    <dbReference type="NCBI Taxonomy" id="451672"/>
    <lineage>
        <taxon>Eukaryota</taxon>
        <taxon>Fungi</taxon>
        <taxon>Dikarya</taxon>
        <taxon>Ascomycota</taxon>
        <taxon>Pezizomycotina</taxon>
        <taxon>Sordariomycetes</taxon>
        <taxon>Hypocreomycetidae</taxon>
        <taxon>Hypocreales</taxon>
        <taxon>Nectriaceae</taxon>
        <taxon>Fusarium</taxon>
        <taxon>Fusarium oxysporum species complex</taxon>
    </lineage>
</organism>
<name>A0A4Q2UYF3_FUSOX</name>
<dbReference type="GO" id="GO:0008270">
    <property type="term" value="F:zinc ion binding"/>
    <property type="evidence" value="ECO:0007669"/>
    <property type="project" value="UniProtKB-KW"/>
</dbReference>
<feature type="region of interest" description="Disordered" evidence="2">
    <location>
        <begin position="41"/>
        <end position="84"/>
    </location>
</feature>
<feature type="domain" description="C2H2-type" evidence="3">
    <location>
        <begin position="419"/>
        <end position="445"/>
    </location>
</feature>
<dbReference type="PROSITE" id="PS00028">
    <property type="entry name" value="ZINC_FINGER_C2H2_1"/>
    <property type="match status" value="1"/>
</dbReference>
<evidence type="ECO:0000259" key="3">
    <source>
        <dbReference type="PROSITE" id="PS50157"/>
    </source>
</evidence>
<keyword evidence="1" id="KW-0863">Zinc-finger</keyword>
<evidence type="ECO:0000256" key="1">
    <source>
        <dbReference type="PROSITE-ProRule" id="PRU00042"/>
    </source>
</evidence>
<dbReference type="Proteomes" id="UP000290540">
    <property type="component" value="Unassembled WGS sequence"/>
</dbReference>
<keyword evidence="1" id="KW-0862">Zinc</keyword>
<dbReference type="SUPFAM" id="SSF57667">
    <property type="entry name" value="beta-beta-alpha zinc fingers"/>
    <property type="match status" value="1"/>
</dbReference>
<keyword evidence="1" id="KW-0479">Metal-binding</keyword>
<dbReference type="PANTHER" id="PTHR39463">
    <property type="entry name" value="MEDUSA"/>
    <property type="match status" value="1"/>
</dbReference>
<feature type="region of interest" description="Disordered" evidence="2">
    <location>
        <begin position="456"/>
        <end position="477"/>
    </location>
</feature>
<dbReference type="Gene3D" id="3.30.160.60">
    <property type="entry name" value="Classic Zinc Finger"/>
    <property type="match status" value="2"/>
</dbReference>
<accession>A0A4Q2UYF3</accession>
<dbReference type="PANTHER" id="PTHR39463:SF1">
    <property type="entry name" value="MEDUSA"/>
    <property type="match status" value="1"/>
</dbReference>